<dbReference type="InterPro" id="IPR012336">
    <property type="entry name" value="Thioredoxin-like_fold"/>
</dbReference>
<dbReference type="OrthoDB" id="5809458at2759"/>
<proteinExistence type="inferred from homology"/>
<dbReference type="AlphaFoldDB" id="A0A6J7ZZ59"/>
<reference evidence="5 6" key="1">
    <citation type="submission" date="2020-06" db="EMBL/GenBank/DDBJ databases">
        <authorList>
            <person name="Li R."/>
            <person name="Bekaert M."/>
        </authorList>
    </citation>
    <scope>NUCLEOTIDE SEQUENCE [LARGE SCALE GENOMIC DNA]</scope>
    <source>
        <strain evidence="6">wild</strain>
    </source>
</reference>
<keyword evidence="2" id="KW-0812">Transmembrane</keyword>
<protein>
    <recommendedName>
        <fullName evidence="7">Failed axon connections homolog</fullName>
    </recommendedName>
</protein>
<dbReference type="PANTHER" id="PTHR12289">
    <property type="entry name" value="METAXIN RELATED"/>
    <property type="match status" value="1"/>
</dbReference>
<dbReference type="PANTHER" id="PTHR12289:SF41">
    <property type="entry name" value="FAILED AXON CONNECTIONS-RELATED"/>
    <property type="match status" value="1"/>
</dbReference>
<name>A0A6J7ZZ59_MYTCO</name>
<dbReference type="InterPro" id="IPR033468">
    <property type="entry name" value="Metaxin_GST"/>
</dbReference>
<dbReference type="Proteomes" id="UP000507470">
    <property type="component" value="Unassembled WGS sequence"/>
</dbReference>
<feature type="domain" description="Thioredoxin-like fold" evidence="4">
    <location>
        <begin position="63"/>
        <end position="142"/>
    </location>
</feature>
<accession>A0A6J7ZZ59</accession>
<dbReference type="EMBL" id="CACVKT020000384">
    <property type="protein sequence ID" value="CAC5358653.1"/>
    <property type="molecule type" value="Genomic_DNA"/>
</dbReference>
<dbReference type="GO" id="GO:0005737">
    <property type="term" value="C:cytoplasm"/>
    <property type="evidence" value="ECO:0007669"/>
    <property type="project" value="TreeGrafter"/>
</dbReference>
<comment type="similarity">
    <text evidence="1">Belongs to the FAX family.</text>
</comment>
<evidence type="ECO:0008006" key="7">
    <source>
        <dbReference type="Google" id="ProtNLM"/>
    </source>
</evidence>
<dbReference type="CDD" id="cd03193">
    <property type="entry name" value="GST_C_Metaxin"/>
    <property type="match status" value="1"/>
</dbReference>
<dbReference type="SFLD" id="SFLDS00019">
    <property type="entry name" value="Glutathione_Transferase_(cytos"/>
    <property type="match status" value="1"/>
</dbReference>
<dbReference type="InterPro" id="IPR040079">
    <property type="entry name" value="Glutathione_S-Trfase"/>
</dbReference>
<feature type="domain" description="Metaxin glutathione S-transferase" evidence="3">
    <location>
        <begin position="187"/>
        <end position="248"/>
    </location>
</feature>
<dbReference type="InterPro" id="IPR050931">
    <property type="entry name" value="Mito_Protein_Transport_Metaxin"/>
</dbReference>
<evidence type="ECO:0000313" key="6">
    <source>
        <dbReference type="Proteomes" id="UP000507470"/>
    </source>
</evidence>
<dbReference type="SFLD" id="SFLDG01200">
    <property type="entry name" value="SUF1.1"/>
    <property type="match status" value="1"/>
</dbReference>
<evidence type="ECO:0000256" key="2">
    <source>
        <dbReference type="SAM" id="Phobius"/>
    </source>
</evidence>
<dbReference type="PROSITE" id="PS51257">
    <property type="entry name" value="PROKAR_LIPOPROTEIN"/>
    <property type="match status" value="1"/>
</dbReference>
<keyword evidence="2" id="KW-0472">Membrane</keyword>
<evidence type="ECO:0000256" key="1">
    <source>
        <dbReference type="ARBA" id="ARBA00006475"/>
    </source>
</evidence>
<evidence type="ECO:0000313" key="5">
    <source>
        <dbReference type="EMBL" id="CAC5358653.1"/>
    </source>
</evidence>
<organism evidence="5 6">
    <name type="scientific">Mytilus coruscus</name>
    <name type="common">Sea mussel</name>
    <dbReference type="NCBI Taxonomy" id="42192"/>
    <lineage>
        <taxon>Eukaryota</taxon>
        <taxon>Metazoa</taxon>
        <taxon>Spiralia</taxon>
        <taxon>Lophotrochozoa</taxon>
        <taxon>Mollusca</taxon>
        <taxon>Bivalvia</taxon>
        <taxon>Autobranchia</taxon>
        <taxon>Pteriomorphia</taxon>
        <taxon>Mytilida</taxon>
        <taxon>Mytiloidea</taxon>
        <taxon>Mytilidae</taxon>
        <taxon>Mytilinae</taxon>
        <taxon>Mytilus</taxon>
    </lineage>
</organism>
<evidence type="ECO:0000259" key="4">
    <source>
        <dbReference type="Pfam" id="PF17172"/>
    </source>
</evidence>
<dbReference type="InterPro" id="IPR026928">
    <property type="entry name" value="FAX/IsoI-like"/>
</dbReference>
<sequence>MEIVKVDNLILIAKVVSGTVLATAVSCLVWKRIRKPEKKKYPRDTVILHQISRGPFAPSISQYVMKLETYLRFAKIPYMNVHGVQKSKKGKYPWIEYNGQELSDTESRRKFSAKERGAARAFQKMLEENTFWTVTLDRWLYDSKSSGFRLIGVPAWFIYFLRRKVKNMTYAHGIGRHSQEEVYHILDRDLHSLSDFIGTNKFLLGDEPCQEDCAVFGQLSQIYWHAFGNKCKTYLKKYDNLCDYCERMKARFWQDWDQCITKGMTQKATK</sequence>
<dbReference type="Pfam" id="PF17171">
    <property type="entry name" value="GST_C_6"/>
    <property type="match status" value="1"/>
</dbReference>
<feature type="transmembrane region" description="Helical" evidence="2">
    <location>
        <begin position="12"/>
        <end position="30"/>
    </location>
</feature>
<dbReference type="Pfam" id="PF17172">
    <property type="entry name" value="GST_N_4"/>
    <property type="match status" value="1"/>
</dbReference>
<dbReference type="SFLD" id="SFLDG01180">
    <property type="entry name" value="SUF1"/>
    <property type="match status" value="1"/>
</dbReference>
<dbReference type="Gene3D" id="1.20.1050.10">
    <property type="match status" value="1"/>
</dbReference>
<dbReference type="InterPro" id="IPR036282">
    <property type="entry name" value="Glutathione-S-Trfase_C_sf"/>
</dbReference>
<keyword evidence="2" id="KW-1133">Transmembrane helix</keyword>
<evidence type="ECO:0000259" key="3">
    <source>
        <dbReference type="Pfam" id="PF17171"/>
    </source>
</evidence>
<dbReference type="SUPFAM" id="SSF47616">
    <property type="entry name" value="GST C-terminal domain-like"/>
    <property type="match status" value="1"/>
</dbReference>
<gene>
    <name evidence="5" type="ORF">MCOR_1812</name>
</gene>
<keyword evidence="6" id="KW-1185">Reference proteome</keyword>